<name>A0A1H6ZBH7_9PSED</name>
<dbReference type="AlphaFoldDB" id="A0A1H6ZBH7"/>
<dbReference type="EMBL" id="FNZE01000009">
    <property type="protein sequence ID" value="SEJ47002.1"/>
    <property type="molecule type" value="Genomic_DNA"/>
</dbReference>
<gene>
    <name evidence="1" type="ORF">SAMN05216201_109101</name>
</gene>
<reference evidence="2" key="1">
    <citation type="submission" date="2016-10" db="EMBL/GenBank/DDBJ databases">
        <authorList>
            <person name="Varghese N."/>
            <person name="Submissions S."/>
        </authorList>
    </citation>
    <scope>NUCLEOTIDE SEQUENCE [LARGE SCALE GENOMIC DNA]</scope>
    <source>
        <strain evidence="2">LMG 25967</strain>
    </source>
</reference>
<proteinExistence type="predicted"/>
<accession>A0A1H6ZBH7</accession>
<evidence type="ECO:0000313" key="2">
    <source>
        <dbReference type="Proteomes" id="UP000242930"/>
    </source>
</evidence>
<protein>
    <submittedName>
        <fullName evidence="1">Uncharacterized protein</fullName>
    </submittedName>
</protein>
<dbReference type="OrthoDB" id="6183380at2"/>
<dbReference type="Proteomes" id="UP000242930">
    <property type="component" value="Unassembled WGS sequence"/>
</dbReference>
<dbReference type="STRING" id="915471.SAMN05216201_109101"/>
<sequence length="232" mass="23503">MSGGGGDSDNTVKDTPEQRYAAQVAAEKWNFAQSTLAPLENEYMARVEDMDSEGRKSYVRGVASQASQAQLGNGLAEVGSQLGQGGINPNSGRWNGTQADYAEGVAQAGGETMGRAQFQNASEQVRGLQNIVAIGSGQEGRAQAGLGQIAAQSASDARGDATNSFNRRSANLQLLGAVGGAAASYGLSVGANGGFTGGAVDNALGAGYAKATGSFDTNYGTAAPLSWQLGIK</sequence>
<keyword evidence="2" id="KW-1185">Reference proteome</keyword>
<organism evidence="1 2">
    <name type="scientific">Pseudomonas linyingensis</name>
    <dbReference type="NCBI Taxonomy" id="915471"/>
    <lineage>
        <taxon>Bacteria</taxon>
        <taxon>Pseudomonadati</taxon>
        <taxon>Pseudomonadota</taxon>
        <taxon>Gammaproteobacteria</taxon>
        <taxon>Pseudomonadales</taxon>
        <taxon>Pseudomonadaceae</taxon>
        <taxon>Pseudomonas</taxon>
    </lineage>
</organism>
<evidence type="ECO:0000313" key="1">
    <source>
        <dbReference type="EMBL" id="SEJ47002.1"/>
    </source>
</evidence>
<dbReference type="RefSeq" id="WP_090311392.1">
    <property type="nucleotide sequence ID" value="NZ_FNZE01000009.1"/>
</dbReference>